<evidence type="ECO:0000313" key="1">
    <source>
        <dbReference type="EMBL" id="TRY58640.1"/>
    </source>
</evidence>
<reference evidence="1 2" key="1">
    <citation type="journal article" date="2019" name="Sci. Data">
        <title>Hybrid genome assembly and annotation of Danionella translucida.</title>
        <authorList>
            <person name="Kadobianskyi M."/>
            <person name="Schulze L."/>
            <person name="Schuelke M."/>
            <person name="Judkewitz B."/>
        </authorList>
    </citation>
    <scope>NUCLEOTIDE SEQUENCE [LARGE SCALE GENOMIC DNA]</scope>
    <source>
        <strain evidence="1 2">Bolton</strain>
    </source>
</reference>
<feature type="non-terminal residue" evidence="1">
    <location>
        <position position="73"/>
    </location>
</feature>
<dbReference type="Proteomes" id="UP000316079">
    <property type="component" value="Unassembled WGS sequence"/>
</dbReference>
<keyword evidence="2" id="KW-1185">Reference proteome</keyword>
<comment type="caution">
    <text evidence="1">The sequence shown here is derived from an EMBL/GenBank/DDBJ whole genome shotgun (WGS) entry which is preliminary data.</text>
</comment>
<proteinExistence type="predicted"/>
<gene>
    <name evidence="1" type="ORF">DNTS_024786</name>
</gene>
<protein>
    <submittedName>
        <fullName evidence="1">Uncharacterized protein</fullName>
    </submittedName>
</protein>
<dbReference type="EMBL" id="SRMA01027178">
    <property type="protein sequence ID" value="TRY58640.1"/>
    <property type="molecule type" value="Genomic_DNA"/>
</dbReference>
<accession>A0A553MZN0</accession>
<dbReference type="AlphaFoldDB" id="A0A553MZN0"/>
<name>A0A553MZN0_9TELE</name>
<evidence type="ECO:0000313" key="2">
    <source>
        <dbReference type="Proteomes" id="UP000316079"/>
    </source>
</evidence>
<organism evidence="1 2">
    <name type="scientific">Danionella cerebrum</name>
    <dbReference type="NCBI Taxonomy" id="2873325"/>
    <lineage>
        <taxon>Eukaryota</taxon>
        <taxon>Metazoa</taxon>
        <taxon>Chordata</taxon>
        <taxon>Craniata</taxon>
        <taxon>Vertebrata</taxon>
        <taxon>Euteleostomi</taxon>
        <taxon>Actinopterygii</taxon>
        <taxon>Neopterygii</taxon>
        <taxon>Teleostei</taxon>
        <taxon>Ostariophysi</taxon>
        <taxon>Cypriniformes</taxon>
        <taxon>Danionidae</taxon>
        <taxon>Danioninae</taxon>
        <taxon>Danionella</taxon>
    </lineage>
</organism>
<sequence length="73" mass="8599">MHVLYLHKRARRLCTRLVLDGVWSLLPSVTQRGTGYIRPGKIKPSVADVLQLLEYKHELIREKLCVEMLQHEY</sequence>